<keyword evidence="11" id="KW-0472">Membrane</keyword>
<dbReference type="EMBL" id="SZYD01000001">
    <property type="protein sequence ID" value="KAD7477410.1"/>
    <property type="molecule type" value="Genomic_DNA"/>
</dbReference>
<evidence type="ECO:0000256" key="13">
    <source>
        <dbReference type="ARBA" id="ARBA00023180"/>
    </source>
</evidence>
<keyword evidence="5" id="KW-0808">Transferase</keyword>
<evidence type="ECO:0000256" key="8">
    <source>
        <dbReference type="ARBA" id="ARBA00022741"/>
    </source>
</evidence>
<dbReference type="GO" id="GO:0002229">
    <property type="term" value="P:defense response to oomycetes"/>
    <property type="evidence" value="ECO:0007669"/>
    <property type="project" value="UniProtKB-ARBA"/>
</dbReference>
<dbReference type="InterPro" id="IPR001245">
    <property type="entry name" value="Ser-Thr/Tyr_kinase_cat_dom"/>
</dbReference>
<evidence type="ECO:0000256" key="6">
    <source>
        <dbReference type="ARBA" id="ARBA00022692"/>
    </source>
</evidence>
<dbReference type="Gene3D" id="3.30.200.20">
    <property type="entry name" value="Phosphorylase Kinase, domain 1"/>
    <property type="match status" value="1"/>
</dbReference>
<dbReference type="OrthoDB" id="1857192at2759"/>
<dbReference type="Pfam" id="PF07714">
    <property type="entry name" value="PK_Tyr_Ser-Thr"/>
    <property type="match status" value="1"/>
</dbReference>
<dbReference type="PANTHER" id="PTHR47989">
    <property type="entry name" value="OS01G0750732 PROTEIN"/>
    <property type="match status" value="1"/>
</dbReference>
<dbReference type="InterPro" id="IPR011009">
    <property type="entry name" value="Kinase-like_dom_sf"/>
</dbReference>
<keyword evidence="8" id="KW-0547">Nucleotide-binding</keyword>
<keyword evidence="5" id="KW-0723">Serine/threonine-protein kinase</keyword>
<dbReference type="AlphaFoldDB" id="A0A5N6Q137"/>
<evidence type="ECO:0000256" key="12">
    <source>
        <dbReference type="ARBA" id="ARBA00023170"/>
    </source>
</evidence>
<evidence type="ECO:0000256" key="4">
    <source>
        <dbReference type="ARBA" id="ARBA00022475"/>
    </source>
</evidence>
<reference evidence="16 17" key="1">
    <citation type="submission" date="2019-05" db="EMBL/GenBank/DDBJ databases">
        <title>Mikania micrantha, genome provides insights into the molecular mechanism of rapid growth.</title>
        <authorList>
            <person name="Liu B."/>
        </authorList>
    </citation>
    <scope>NUCLEOTIDE SEQUENCE [LARGE SCALE GENOMIC DNA]</scope>
    <source>
        <strain evidence="16">NLD-2019</strain>
        <tissue evidence="16">Leaf</tissue>
    </source>
</reference>
<feature type="domain" description="Protein kinase" evidence="15">
    <location>
        <begin position="406"/>
        <end position="681"/>
    </location>
</feature>
<evidence type="ECO:0000259" key="15">
    <source>
        <dbReference type="PROSITE" id="PS50011"/>
    </source>
</evidence>
<feature type="compositionally biased region" description="Low complexity" evidence="14">
    <location>
        <begin position="210"/>
        <end position="242"/>
    </location>
</feature>
<dbReference type="Gene3D" id="1.10.510.10">
    <property type="entry name" value="Transferase(Phosphotransferase) domain 1"/>
    <property type="match status" value="1"/>
</dbReference>
<dbReference type="PANTHER" id="PTHR47989:SF37">
    <property type="entry name" value="INACTIVE PROTEIN KINASE SELMODRAFT_444075"/>
    <property type="match status" value="1"/>
</dbReference>
<name>A0A5N6Q137_9ASTR</name>
<comment type="caution">
    <text evidence="16">The sequence shown here is derived from an EMBL/GenBank/DDBJ whole genome shotgun (WGS) entry which is preliminary data.</text>
</comment>
<evidence type="ECO:0000256" key="5">
    <source>
        <dbReference type="ARBA" id="ARBA00022527"/>
    </source>
</evidence>
<comment type="subcellular location">
    <subcellularLocation>
        <location evidence="1">Cell membrane</location>
        <topology evidence="1">Single-pass type I membrane protein</topology>
    </subcellularLocation>
</comment>
<evidence type="ECO:0000313" key="16">
    <source>
        <dbReference type="EMBL" id="KAD7477410.1"/>
    </source>
</evidence>
<dbReference type="GO" id="GO:0005524">
    <property type="term" value="F:ATP binding"/>
    <property type="evidence" value="ECO:0007669"/>
    <property type="project" value="UniProtKB-KW"/>
</dbReference>
<evidence type="ECO:0000256" key="9">
    <source>
        <dbReference type="ARBA" id="ARBA00022840"/>
    </source>
</evidence>
<accession>A0A5N6Q137</accession>
<evidence type="ECO:0000256" key="1">
    <source>
        <dbReference type="ARBA" id="ARBA00004251"/>
    </source>
</evidence>
<keyword evidence="4" id="KW-1003">Cell membrane</keyword>
<dbReference type="Proteomes" id="UP000326396">
    <property type="component" value="Linkage Group LG1"/>
</dbReference>
<evidence type="ECO:0000256" key="2">
    <source>
        <dbReference type="ARBA" id="ARBA00008536"/>
    </source>
</evidence>
<evidence type="ECO:0000256" key="14">
    <source>
        <dbReference type="SAM" id="MobiDB-lite"/>
    </source>
</evidence>
<organism evidence="16 17">
    <name type="scientific">Mikania micrantha</name>
    <name type="common">bitter vine</name>
    <dbReference type="NCBI Taxonomy" id="192012"/>
    <lineage>
        <taxon>Eukaryota</taxon>
        <taxon>Viridiplantae</taxon>
        <taxon>Streptophyta</taxon>
        <taxon>Embryophyta</taxon>
        <taxon>Tracheophyta</taxon>
        <taxon>Spermatophyta</taxon>
        <taxon>Magnoliopsida</taxon>
        <taxon>eudicotyledons</taxon>
        <taxon>Gunneridae</taxon>
        <taxon>Pentapetalae</taxon>
        <taxon>asterids</taxon>
        <taxon>campanulids</taxon>
        <taxon>Asterales</taxon>
        <taxon>Asteraceae</taxon>
        <taxon>Asteroideae</taxon>
        <taxon>Heliantheae alliance</taxon>
        <taxon>Eupatorieae</taxon>
        <taxon>Mikania</taxon>
    </lineage>
</organism>
<evidence type="ECO:0000256" key="11">
    <source>
        <dbReference type="ARBA" id="ARBA00023136"/>
    </source>
</evidence>
<protein>
    <recommendedName>
        <fullName evidence="15">Protein kinase domain-containing protein</fullName>
    </recommendedName>
</protein>
<gene>
    <name evidence="16" type="ORF">E3N88_00546</name>
</gene>
<feature type="region of interest" description="Disordered" evidence="14">
    <location>
        <begin position="210"/>
        <end position="285"/>
    </location>
</feature>
<comment type="similarity">
    <text evidence="2">In the N-terminal section; belongs to the leguminous lectin family.</text>
</comment>
<dbReference type="SUPFAM" id="SSF56112">
    <property type="entry name" value="Protein kinase-like (PK-like)"/>
    <property type="match status" value="1"/>
</dbReference>
<evidence type="ECO:0000313" key="17">
    <source>
        <dbReference type="Proteomes" id="UP000326396"/>
    </source>
</evidence>
<evidence type="ECO:0000256" key="10">
    <source>
        <dbReference type="ARBA" id="ARBA00022989"/>
    </source>
</evidence>
<keyword evidence="17" id="KW-1185">Reference proteome</keyword>
<keyword evidence="9" id="KW-0067">ATP-binding</keyword>
<keyword evidence="7" id="KW-0732">Signal</keyword>
<keyword evidence="13" id="KW-0325">Glycoprotein</keyword>
<feature type="compositionally biased region" description="Polar residues" evidence="14">
    <location>
        <begin position="260"/>
        <end position="272"/>
    </location>
</feature>
<dbReference type="InterPro" id="IPR008266">
    <property type="entry name" value="Tyr_kinase_AS"/>
</dbReference>
<dbReference type="PROSITE" id="PS50011">
    <property type="entry name" value="PROTEIN_KINASE_DOM"/>
    <property type="match status" value="1"/>
</dbReference>
<evidence type="ECO:0000256" key="7">
    <source>
        <dbReference type="ARBA" id="ARBA00022729"/>
    </source>
</evidence>
<dbReference type="GO" id="GO:0004674">
    <property type="term" value="F:protein serine/threonine kinase activity"/>
    <property type="evidence" value="ECO:0007669"/>
    <property type="project" value="UniProtKB-KW"/>
</dbReference>
<sequence length="791" mass="89069">MVSKVILVSVEVGRRITDYALEWAVRNVIKPMDSLIILAIIPSHEPNPPSEKNTRPRHNSKGYFSRMLKKRSVGKKDVSDKAGFIDDGRDIPQRVYNVCAQMIHHLFSLHKVVKVHTEVKVVAYVPTGSVAMVATELNAKWVILDQRLKNEADCCLNQYLNCNVVLVDGPLHKILRSVSFPLTLKIDQEQVPTMADMLGALPTYNQVHKTSISASDDTPSPSSSNTRNTSSSSYSSSSTITTGYGHKKTPSLVEKDTPPRSKQYSKSQQLNQIPEFEIKAPRRSISRLREERTGRNASHMRVKEDMTRNVDMNRETETMPYASRLDQRDMNQKEFRQQITRRISLSQINTSIIDRTSSIRRDMSLSLKETPTPPPLCSICKHSVPVFGRSPRRFSYEEIEKATNGFSANNFLAEGGYGKVYRGVLSDGQIVAVKKRKMVSAQGAAEFCAEVEVLKSAQHKNLVMLIGYCIEKEWLLVYEFACYGSLDKHLYGTKEGEVMTWENRMKVACGAARALRYLHEDCRVGCIIHRDFRPNNILLTHDFEPMVGDFGLARCQPDGQLEEETRVVGAFGYLAPEYTQTGLITEKADVYAFGVVLLEILTGIRAIEFSRNSRQEYFSGCGRRLLAEGLVCAEMIDPRLANKYDVKEVKYMMYAASLCISPHLEQRPRMCKVLRILEGNFQVDMLNYQEQSTSILLKPSIVSYNSSMDTTLKKLEKTQLQKPIRAVKKLSSISLKLENQHDTILKTKKPKDENMAESILSSSLALLSKAKASVTDCTPTSLPCSSPVGME</sequence>
<comment type="similarity">
    <text evidence="3">In the C-terminal section; belongs to the protein kinase superfamily. Ser/Thr protein kinase family.</text>
</comment>
<keyword evidence="12" id="KW-0675">Receptor</keyword>
<evidence type="ECO:0000256" key="3">
    <source>
        <dbReference type="ARBA" id="ARBA00010217"/>
    </source>
</evidence>
<proteinExistence type="inferred from homology"/>
<keyword evidence="6" id="KW-0812">Transmembrane</keyword>
<keyword evidence="10" id="KW-1133">Transmembrane helix</keyword>
<dbReference type="PROSITE" id="PS00109">
    <property type="entry name" value="PROTEIN_KINASE_TYR"/>
    <property type="match status" value="1"/>
</dbReference>
<dbReference type="InterPro" id="IPR000719">
    <property type="entry name" value="Prot_kinase_dom"/>
</dbReference>
<dbReference type="FunFam" id="1.10.510.10:FF:000240">
    <property type="entry name" value="Lectin-domain containing receptor kinase A4.3"/>
    <property type="match status" value="1"/>
</dbReference>
<dbReference type="GO" id="GO:0005886">
    <property type="term" value="C:plasma membrane"/>
    <property type="evidence" value="ECO:0007669"/>
    <property type="project" value="UniProtKB-SubCell"/>
</dbReference>
<keyword evidence="5" id="KW-0418">Kinase</keyword>
<dbReference type="FunFam" id="3.30.200.20:FF:000162">
    <property type="entry name" value="Adenine nucleotide alpha hydrolase-like domain kinase"/>
    <property type="match status" value="1"/>
</dbReference>